<comment type="subcellular location">
    <subcellularLocation>
        <location evidence="7">Cytoplasm</location>
    </subcellularLocation>
</comment>
<dbReference type="GO" id="GO:0016301">
    <property type="term" value="F:kinase activity"/>
    <property type="evidence" value="ECO:0007669"/>
    <property type="project" value="UniProtKB-KW"/>
</dbReference>
<gene>
    <name evidence="7 9" type="primary">ackA</name>
    <name evidence="9" type="ORF">SHM_08160</name>
</gene>
<feature type="binding site" evidence="7">
    <location>
        <begin position="219"/>
        <end position="223"/>
    </location>
    <ligand>
        <name>ATP</name>
        <dbReference type="ChEBI" id="CHEBI:30616"/>
    </ligand>
</feature>
<dbReference type="RefSeq" id="WP_281749270.1">
    <property type="nucleotide sequence ID" value="NZ_AP026933.1"/>
</dbReference>
<dbReference type="InterPro" id="IPR043129">
    <property type="entry name" value="ATPase_NBD"/>
</dbReference>
<proteinExistence type="inferred from homology"/>
<reference evidence="9 10" key="1">
    <citation type="journal article" date="2022" name="Front. Microbiol.">
        <title>Male-killing mechanisms vary between Spiroplasma species.</title>
        <authorList>
            <person name="Arai H."/>
            <person name="Inoue M."/>
            <person name="Kageyama D."/>
        </authorList>
    </citation>
    <scope>NUCLEOTIDE SEQUENCE [LARGE SCALE GENOMIC DNA]</scope>
    <source>
        <strain evidence="10">sHm</strain>
    </source>
</reference>
<protein>
    <recommendedName>
        <fullName evidence="7">Acetate kinase</fullName>
        <ecNumber evidence="7">2.7.2.1</ecNumber>
    </recommendedName>
    <alternativeName>
        <fullName evidence="7">Acetokinase</fullName>
    </alternativeName>
</protein>
<feature type="binding site" evidence="7">
    <location>
        <position position="102"/>
    </location>
    <ligand>
        <name>substrate</name>
    </ligand>
</feature>
<comment type="function">
    <text evidence="7">Catalyzes the formation of acetyl phosphate from acetate and ATP. Can also catalyze the reverse reaction.</text>
</comment>
<keyword evidence="10" id="KW-1185">Reference proteome</keyword>
<evidence type="ECO:0000256" key="3">
    <source>
        <dbReference type="ARBA" id="ARBA00022723"/>
    </source>
</evidence>
<dbReference type="CDD" id="cd24010">
    <property type="entry name" value="ASKHA_NBD_AcK_PK"/>
    <property type="match status" value="1"/>
</dbReference>
<dbReference type="NCBIfam" id="TIGR00016">
    <property type="entry name" value="ackA"/>
    <property type="match status" value="1"/>
</dbReference>
<dbReference type="InterPro" id="IPR023865">
    <property type="entry name" value="Aliphatic_acid_kinase_CS"/>
</dbReference>
<keyword evidence="6 7" id="KW-0067">ATP-binding</keyword>
<comment type="similarity">
    <text evidence="1 7 8">Belongs to the acetokinase family.</text>
</comment>
<comment type="pathway">
    <text evidence="7">Metabolic intermediate biosynthesis; acetyl-CoA biosynthesis; acetyl-CoA from acetate: step 1/2.</text>
</comment>
<dbReference type="InterPro" id="IPR000890">
    <property type="entry name" value="Aliphatic_acid_kin_short-chain"/>
</dbReference>
<keyword evidence="4 7" id="KW-0547">Nucleotide-binding</keyword>
<dbReference type="HAMAP" id="MF_00020">
    <property type="entry name" value="Acetate_kinase"/>
    <property type="match status" value="1"/>
</dbReference>
<feature type="active site" description="Proton donor/acceptor" evidence="7">
    <location>
        <position position="159"/>
    </location>
</feature>
<dbReference type="PANTHER" id="PTHR21060">
    <property type="entry name" value="ACETATE KINASE"/>
    <property type="match status" value="1"/>
</dbReference>
<sequence>MSEQNKILVINAGSSSIKFQLFNAINNDKQPHFTILCKGLVERIAIKNSNFIIEIANGDNFIKHEVTKDIADHVIGAQTVIDALIEYKVINNFDDIKRIGHRMVHGGQKFNNSIVIDEKVIAGIKACIPLAPLHNPPALKGLSSFQKLVPHAKHVAVFDTSFHSTIPEEKYLYSVPYDWYKTYEVRRYGFHGTSYRYILDKLTNILNKPKDKINAIICHLGNGASICAIKNGKSFNTSMGLTPLDGLIMGSRSGIIDPSIHGYMCNVKAEATIETITNDLNKSSGLLGISGHSSDLRDVLASSNDKNHKYHLQSQLAIKMFVQRIANYIVQYGNDLDSNIDALVFTAGIGENSAIIRQLVIEEIKVFTLKLVTNKNNDKYNDYLEISDKQSEVPIFKIRTNEELMICQDTYNLLKNI</sequence>
<evidence type="ECO:0000256" key="4">
    <source>
        <dbReference type="ARBA" id="ARBA00022741"/>
    </source>
</evidence>
<dbReference type="SUPFAM" id="SSF53067">
    <property type="entry name" value="Actin-like ATPase domain"/>
    <property type="match status" value="2"/>
</dbReference>
<keyword evidence="7" id="KW-0963">Cytoplasm</keyword>
<evidence type="ECO:0000313" key="9">
    <source>
        <dbReference type="EMBL" id="BDT03170.1"/>
    </source>
</evidence>
<keyword evidence="5 7" id="KW-0418">Kinase</keyword>
<dbReference type="InterPro" id="IPR004372">
    <property type="entry name" value="Ac/propionate_kinase"/>
</dbReference>
<evidence type="ECO:0000256" key="2">
    <source>
        <dbReference type="ARBA" id="ARBA00022679"/>
    </source>
</evidence>
<dbReference type="EC" id="2.7.2.1" evidence="7"/>
<comment type="cofactor">
    <cofactor evidence="7">
        <name>Mg(2+)</name>
        <dbReference type="ChEBI" id="CHEBI:18420"/>
    </cofactor>
    <cofactor evidence="7">
        <name>Mn(2+)</name>
        <dbReference type="ChEBI" id="CHEBI:29035"/>
    </cofactor>
    <text evidence="7">Mg(2+). Can also accept Mn(2+).</text>
</comment>
<feature type="binding site" evidence="7">
    <location>
        <position position="402"/>
    </location>
    <ligand>
        <name>Mg(2+)</name>
        <dbReference type="ChEBI" id="CHEBI:18420"/>
    </ligand>
</feature>
<dbReference type="Pfam" id="PF00871">
    <property type="entry name" value="Acetate_kinase"/>
    <property type="match status" value="1"/>
</dbReference>
<dbReference type="PROSITE" id="PS01075">
    <property type="entry name" value="ACETATE_KINASE_1"/>
    <property type="match status" value="1"/>
</dbReference>
<dbReference type="PANTHER" id="PTHR21060:SF15">
    <property type="entry name" value="ACETATE KINASE-RELATED"/>
    <property type="match status" value="1"/>
</dbReference>
<name>A0ABM8BTK3_9MOLU</name>
<dbReference type="PRINTS" id="PR00471">
    <property type="entry name" value="ACETATEKNASE"/>
</dbReference>
<dbReference type="EMBL" id="AP026933">
    <property type="protein sequence ID" value="BDT03170.1"/>
    <property type="molecule type" value="Genomic_DNA"/>
</dbReference>
<keyword evidence="3 7" id="KW-0479">Metal-binding</keyword>
<dbReference type="PIRSF" id="PIRSF000722">
    <property type="entry name" value="Acetate_prop_kin"/>
    <property type="match status" value="1"/>
</dbReference>
<organism evidence="9 10">
    <name type="scientific">Spiroplasma ixodetis</name>
    <dbReference type="NCBI Taxonomy" id="2141"/>
    <lineage>
        <taxon>Bacteria</taxon>
        <taxon>Bacillati</taxon>
        <taxon>Mycoplasmatota</taxon>
        <taxon>Mollicutes</taxon>
        <taxon>Entomoplasmatales</taxon>
        <taxon>Spiroplasmataceae</taxon>
        <taxon>Spiroplasma</taxon>
    </lineage>
</organism>
<keyword evidence="7" id="KW-0460">Magnesium</keyword>
<evidence type="ECO:0000256" key="8">
    <source>
        <dbReference type="RuleBase" id="RU003835"/>
    </source>
</evidence>
<dbReference type="PROSITE" id="PS01076">
    <property type="entry name" value="ACETATE_KINASE_2"/>
    <property type="match status" value="1"/>
</dbReference>
<evidence type="ECO:0000256" key="5">
    <source>
        <dbReference type="ARBA" id="ARBA00022777"/>
    </source>
</evidence>
<dbReference type="Proteomes" id="UP001163387">
    <property type="component" value="Chromosome"/>
</dbReference>
<feature type="site" description="Transition state stabilizer" evidence="7">
    <location>
        <position position="252"/>
    </location>
</feature>
<feature type="binding site" evidence="7">
    <location>
        <position position="18"/>
    </location>
    <ligand>
        <name>ATP</name>
        <dbReference type="ChEBI" id="CHEBI:30616"/>
    </ligand>
</feature>
<accession>A0ABM8BTK3</accession>
<evidence type="ECO:0000313" key="10">
    <source>
        <dbReference type="Proteomes" id="UP001163387"/>
    </source>
</evidence>
<keyword evidence="2 7" id="KW-0808">Transferase</keyword>
<feature type="site" description="Transition state stabilizer" evidence="7">
    <location>
        <position position="191"/>
    </location>
</feature>
<feature type="binding site" evidence="7">
    <location>
        <begin position="295"/>
        <end position="297"/>
    </location>
    <ligand>
        <name>ATP</name>
        <dbReference type="ChEBI" id="CHEBI:30616"/>
    </ligand>
</feature>
<feature type="binding site" evidence="7">
    <location>
        <begin position="348"/>
        <end position="352"/>
    </location>
    <ligand>
        <name>ATP</name>
        <dbReference type="ChEBI" id="CHEBI:30616"/>
    </ligand>
</feature>
<comment type="subunit">
    <text evidence="7">Homodimer.</text>
</comment>
<feature type="binding site" evidence="7">
    <location>
        <position position="11"/>
    </location>
    <ligand>
        <name>Mg(2+)</name>
        <dbReference type="ChEBI" id="CHEBI:18420"/>
    </ligand>
</feature>
<evidence type="ECO:0000256" key="1">
    <source>
        <dbReference type="ARBA" id="ARBA00008748"/>
    </source>
</evidence>
<comment type="catalytic activity">
    <reaction evidence="7">
        <text>acetate + ATP = acetyl phosphate + ADP</text>
        <dbReference type="Rhea" id="RHEA:11352"/>
        <dbReference type="ChEBI" id="CHEBI:22191"/>
        <dbReference type="ChEBI" id="CHEBI:30089"/>
        <dbReference type="ChEBI" id="CHEBI:30616"/>
        <dbReference type="ChEBI" id="CHEBI:456216"/>
        <dbReference type="EC" id="2.7.2.1"/>
    </reaction>
</comment>
<evidence type="ECO:0000256" key="7">
    <source>
        <dbReference type="HAMAP-Rule" id="MF_00020"/>
    </source>
</evidence>
<dbReference type="Gene3D" id="3.30.420.40">
    <property type="match status" value="2"/>
</dbReference>
<evidence type="ECO:0000256" key="6">
    <source>
        <dbReference type="ARBA" id="ARBA00022840"/>
    </source>
</evidence>